<keyword evidence="3" id="KW-0378">Hydrolase</keyword>
<dbReference type="PROSITE" id="PS51762">
    <property type="entry name" value="GH16_2"/>
    <property type="match status" value="1"/>
</dbReference>
<organism evidence="3 4">
    <name type="scientific">Sphingobacterium olei</name>
    <dbReference type="NCBI Taxonomy" id="2571155"/>
    <lineage>
        <taxon>Bacteria</taxon>
        <taxon>Pseudomonadati</taxon>
        <taxon>Bacteroidota</taxon>
        <taxon>Sphingobacteriia</taxon>
        <taxon>Sphingobacteriales</taxon>
        <taxon>Sphingobacteriaceae</taxon>
        <taxon>Sphingobacterium</taxon>
    </lineage>
</organism>
<dbReference type="SUPFAM" id="SSF49899">
    <property type="entry name" value="Concanavalin A-like lectins/glucanases"/>
    <property type="match status" value="1"/>
</dbReference>
<evidence type="ECO:0000313" key="4">
    <source>
        <dbReference type="Proteomes" id="UP000306808"/>
    </source>
</evidence>
<dbReference type="AlphaFoldDB" id="A0A4U0NEG9"/>
<dbReference type="RefSeq" id="WP_136902861.1">
    <property type="nucleotide sequence ID" value="NZ_SUME01000009.1"/>
</dbReference>
<dbReference type="GO" id="GO:0004553">
    <property type="term" value="F:hydrolase activity, hydrolyzing O-glycosyl compounds"/>
    <property type="evidence" value="ECO:0007669"/>
    <property type="project" value="InterPro"/>
</dbReference>
<comment type="caution">
    <text evidence="3">The sequence shown here is derived from an EMBL/GenBank/DDBJ whole genome shotgun (WGS) entry which is preliminary data.</text>
</comment>
<accession>A0A4U0NEG9</accession>
<evidence type="ECO:0000256" key="1">
    <source>
        <dbReference type="ARBA" id="ARBA00006865"/>
    </source>
</evidence>
<feature type="domain" description="GH16" evidence="2">
    <location>
        <begin position="238"/>
        <end position="463"/>
    </location>
</feature>
<dbReference type="GO" id="GO:0005975">
    <property type="term" value="P:carbohydrate metabolic process"/>
    <property type="evidence" value="ECO:0007669"/>
    <property type="project" value="InterPro"/>
</dbReference>
<dbReference type="Gene3D" id="2.60.120.200">
    <property type="match status" value="1"/>
</dbReference>
<dbReference type="PROSITE" id="PS51257">
    <property type="entry name" value="PROKAR_LIPOPROTEIN"/>
    <property type="match status" value="1"/>
</dbReference>
<comment type="similarity">
    <text evidence="1">Belongs to the glycosyl hydrolase 16 family.</text>
</comment>
<evidence type="ECO:0000259" key="2">
    <source>
        <dbReference type="PROSITE" id="PS51762"/>
    </source>
</evidence>
<evidence type="ECO:0000313" key="3">
    <source>
        <dbReference type="EMBL" id="TJZ52449.1"/>
    </source>
</evidence>
<dbReference type="OrthoDB" id="655039at2"/>
<dbReference type="EMBL" id="SUME01000009">
    <property type="protein sequence ID" value="TJZ52449.1"/>
    <property type="molecule type" value="Genomic_DNA"/>
</dbReference>
<dbReference type="InterPro" id="IPR013320">
    <property type="entry name" value="ConA-like_dom_sf"/>
</dbReference>
<gene>
    <name evidence="3" type="ORF">FAZ15_18800</name>
</gene>
<proteinExistence type="inferred from homology"/>
<reference evidence="3 4" key="1">
    <citation type="submission" date="2019-04" db="EMBL/GenBank/DDBJ databases">
        <title>Sphingobacterium olei sp. nov., isolated from oil-contaminated soil.</title>
        <authorList>
            <person name="Liu B."/>
        </authorList>
    </citation>
    <scope>NUCLEOTIDE SEQUENCE [LARGE SCALE GENOMIC DNA]</scope>
    <source>
        <strain evidence="3 4">HAL-9</strain>
    </source>
</reference>
<keyword evidence="4" id="KW-1185">Reference proteome</keyword>
<sequence>MEKRRRNIRLVITALVISSMVSCSEHIVNPNPEIPLEDIPVIADRRLSINGVDLDPMTTLEEPIGIPPGATKAHVRLTLAGAIMSTAYVQVNTSTGGAKGFNVNRDISTSFKYQYWRPGDDADLWITVDIINPRHTPGDQFKITFPGEGTAGPVACFFQIQEGAVNELPAEMPFHRDPLVFHADGVTPTVDLDMAAIEWSDSGFDADGNPVWRSRLSHGYSQAGNGETGLYTNVEAFPDHAVNPQTREVDGEGRPFVRLHTVKFEEPVVFSDRIFPFQASVLQGSKLDEWKYRRGVYRAQIQTPSRRGAWSAFWAVGSVLSTGVSQWPPEVDFFESFNGAYGAAYTPRSTSSAQHIGVHGSNVRDMVNGLKSELDRVPGFELDIDLNAEPHDYACIIEDDWITHFVDGKETLQHRNMLDRTDGGTDWAFYPIINVAVKIDAGNPYNEGTSDLLWYGLQYYAPGSGWYVQ</sequence>
<name>A0A4U0NEG9_9SPHI</name>
<protein>
    <submittedName>
        <fullName evidence="3">Glycosyl hydrolase family protein</fullName>
    </submittedName>
</protein>
<dbReference type="InterPro" id="IPR000757">
    <property type="entry name" value="Beta-glucanase-like"/>
</dbReference>
<dbReference type="Proteomes" id="UP000306808">
    <property type="component" value="Unassembled WGS sequence"/>
</dbReference>